<gene>
    <name evidence="1" type="ORF">HaLaN_31641</name>
</gene>
<sequence>MDKVFGEKGLPVPPWRTYNAMASHWLVT</sequence>
<dbReference type="AlphaFoldDB" id="A0A6A0AKR9"/>
<accession>A0A6A0AKR9</accession>
<evidence type="ECO:0000313" key="1">
    <source>
        <dbReference type="EMBL" id="GFH32427.1"/>
    </source>
</evidence>
<dbReference type="EMBL" id="BLLF01006630">
    <property type="protein sequence ID" value="GFH32427.1"/>
    <property type="molecule type" value="Genomic_DNA"/>
</dbReference>
<proteinExistence type="predicted"/>
<dbReference type="Proteomes" id="UP000485058">
    <property type="component" value="Unassembled WGS sequence"/>
</dbReference>
<evidence type="ECO:0000313" key="2">
    <source>
        <dbReference type="Proteomes" id="UP000485058"/>
    </source>
</evidence>
<name>A0A6A0AKR9_HAELA</name>
<reference evidence="1 2" key="1">
    <citation type="submission" date="2020-02" db="EMBL/GenBank/DDBJ databases">
        <title>Draft genome sequence of Haematococcus lacustris strain NIES-144.</title>
        <authorList>
            <person name="Morimoto D."/>
            <person name="Nakagawa S."/>
            <person name="Yoshida T."/>
            <person name="Sawayama S."/>
        </authorList>
    </citation>
    <scope>NUCLEOTIDE SEQUENCE [LARGE SCALE GENOMIC DNA]</scope>
    <source>
        <strain evidence="1 2">NIES-144</strain>
    </source>
</reference>
<keyword evidence="2" id="KW-1185">Reference proteome</keyword>
<feature type="non-terminal residue" evidence="1">
    <location>
        <position position="28"/>
    </location>
</feature>
<comment type="caution">
    <text evidence="1">The sequence shown here is derived from an EMBL/GenBank/DDBJ whole genome shotgun (WGS) entry which is preliminary data.</text>
</comment>
<protein>
    <submittedName>
        <fullName evidence="1">Uncharacterized protein</fullName>
    </submittedName>
</protein>
<organism evidence="1 2">
    <name type="scientific">Haematococcus lacustris</name>
    <name type="common">Green alga</name>
    <name type="synonym">Haematococcus pluvialis</name>
    <dbReference type="NCBI Taxonomy" id="44745"/>
    <lineage>
        <taxon>Eukaryota</taxon>
        <taxon>Viridiplantae</taxon>
        <taxon>Chlorophyta</taxon>
        <taxon>core chlorophytes</taxon>
        <taxon>Chlorophyceae</taxon>
        <taxon>CS clade</taxon>
        <taxon>Chlamydomonadales</taxon>
        <taxon>Haematococcaceae</taxon>
        <taxon>Haematococcus</taxon>
    </lineage>
</organism>